<proteinExistence type="predicted"/>
<gene>
    <name evidence="1" type="ORF">TCM_032793</name>
</gene>
<dbReference type="Proteomes" id="UP000026915">
    <property type="component" value="Chromosome 7"/>
</dbReference>
<protein>
    <submittedName>
        <fullName evidence="1">Uncharacterized protein</fullName>
    </submittedName>
</protein>
<dbReference type="InterPro" id="IPR040256">
    <property type="entry name" value="At4g02000-like"/>
</dbReference>
<name>A0A061FAK1_THECC</name>
<dbReference type="Gramene" id="EOY13938">
    <property type="protein sequence ID" value="EOY13938"/>
    <property type="gene ID" value="TCM_032793"/>
</dbReference>
<evidence type="ECO:0000313" key="2">
    <source>
        <dbReference type="Proteomes" id="UP000026915"/>
    </source>
</evidence>
<dbReference type="HOGENOM" id="CLU_1456931_0_0_1"/>
<reference evidence="1 2" key="1">
    <citation type="journal article" date="2013" name="Genome Biol.">
        <title>The genome sequence of the most widely cultivated cacao type and its use to identify candidate genes regulating pod color.</title>
        <authorList>
            <person name="Motamayor J.C."/>
            <person name="Mockaitis K."/>
            <person name="Schmutz J."/>
            <person name="Haiminen N."/>
            <person name="Iii D.L."/>
            <person name="Cornejo O."/>
            <person name="Findley S.D."/>
            <person name="Zheng P."/>
            <person name="Utro F."/>
            <person name="Royaert S."/>
            <person name="Saski C."/>
            <person name="Jenkins J."/>
            <person name="Podicheti R."/>
            <person name="Zhao M."/>
            <person name="Scheffler B.E."/>
            <person name="Stack J.C."/>
            <person name="Feltus F.A."/>
            <person name="Mustiga G.M."/>
            <person name="Amores F."/>
            <person name="Phillips W."/>
            <person name="Marelli J.P."/>
            <person name="May G.D."/>
            <person name="Shapiro H."/>
            <person name="Ma J."/>
            <person name="Bustamante C.D."/>
            <person name="Schnell R.J."/>
            <person name="Main D."/>
            <person name="Gilbert D."/>
            <person name="Parida L."/>
            <person name="Kuhn D.N."/>
        </authorList>
    </citation>
    <scope>NUCLEOTIDE SEQUENCE [LARGE SCALE GENOMIC DNA]</scope>
    <source>
        <strain evidence="2">cv. Matina 1-6</strain>
    </source>
</reference>
<dbReference type="PANTHER" id="PTHR31286">
    <property type="entry name" value="GLYCINE-RICH CELL WALL STRUCTURAL PROTEIN 1.8-LIKE"/>
    <property type="match status" value="1"/>
</dbReference>
<dbReference type="AlphaFoldDB" id="A0A061FAK1"/>
<evidence type="ECO:0000313" key="1">
    <source>
        <dbReference type="EMBL" id="EOY13938.1"/>
    </source>
</evidence>
<dbReference type="EMBL" id="CM001885">
    <property type="protein sequence ID" value="EOY13938.1"/>
    <property type="molecule type" value="Genomic_DNA"/>
</dbReference>
<dbReference type="PANTHER" id="PTHR31286:SF179">
    <property type="entry name" value="RNASE H TYPE-1 DOMAIN-CONTAINING PROTEIN"/>
    <property type="match status" value="1"/>
</dbReference>
<organism evidence="1 2">
    <name type="scientific">Theobroma cacao</name>
    <name type="common">Cacao</name>
    <name type="synonym">Cocoa</name>
    <dbReference type="NCBI Taxonomy" id="3641"/>
    <lineage>
        <taxon>Eukaryota</taxon>
        <taxon>Viridiplantae</taxon>
        <taxon>Streptophyta</taxon>
        <taxon>Embryophyta</taxon>
        <taxon>Tracheophyta</taxon>
        <taxon>Spermatophyta</taxon>
        <taxon>Magnoliopsida</taxon>
        <taxon>eudicotyledons</taxon>
        <taxon>Gunneridae</taxon>
        <taxon>Pentapetalae</taxon>
        <taxon>rosids</taxon>
        <taxon>malvids</taxon>
        <taxon>Malvales</taxon>
        <taxon>Malvaceae</taxon>
        <taxon>Byttnerioideae</taxon>
        <taxon>Theobroma</taxon>
    </lineage>
</organism>
<sequence length="186" mass="21550">MIIPIWISFPNRKTHLYEKLTLLLIAKTIGKPLFIDEATANGSRLSVARVCMEYDCKKDPINQVWIMVKDRVTETITGGTHLAKLEVHLLVRHRRNSDSAVSLRRTISSASEDAMGMRENDGVPDNDAISVLLWDCLRSLPVNIHTPWIVEGDFNAILHHEERLYGWFNERLCYKIIRLWLDGWWL</sequence>
<accession>A0A061FAK1</accession>
<keyword evidence="2" id="KW-1185">Reference proteome</keyword>
<dbReference type="InParanoid" id="A0A061FAK1"/>